<name>A0A6P8XAH6_DROAB</name>
<dbReference type="AlphaFoldDB" id="A0A6P8XAH6"/>
<protein>
    <submittedName>
        <fullName evidence="3">Uncharacterized protein LOC117571551</fullName>
    </submittedName>
</protein>
<evidence type="ECO:0000256" key="1">
    <source>
        <dbReference type="SAM" id="SignalP"/>
    </source>
</evidence>
<reference evidence="3" key="1">
    <citation type="submission" date="2025-08" db="UniProtKB">
        <authorList>
            <consortium name="RefSeq"/>
        </authorList>
    </citation>
    <scope>IDENTIFICATION</scope>
    <source>
        <strain evidence="3">15112-1751.03</strain>
        <tissue evidence="3">Whole Adult</tissue>
    </source>
</reference>
<proteinExistence type="predicted"/>
<keyword evidence="2" id="KW-1185">Reference proteome</keyword>
<organism evidence="2 3">
    <name type="scientific">Drosophila albomicans</name>
    <name type="common">Fruit fly</name>
    <dbReference type="NCBI Taxonomy" id="7291"/>
    <lineage>
        <taxon>Eukaryota</taxon>
        <taxon>Metazoa</taxon>
        <taxon>Ecdysozoa</taxon>
        <taxon>Arthropoda</taxon>
        <taxon>Hexapoda</taxon>
        <taxon>Insecta</taxon>
        <taxon>Pterygota</taxon>
        <taxon>Neoptera</taxon>
        <taxon>Endopterygota</taxon>
        <taxon>Diptera</taxon>
        <taxon>Brachycera</taxon>
        <taxon>Muscomorpha</taxon>
        <taxon>Ephydroidea</taxon>
        <taxon>Drosophilidae</taxon>
        <taxon>Drosophila</taxon>
    </lineage>
</organism>
<accession>A0A6P8XAH6</accession>
<keyword evidence="1" id="KW-0732">Signal</keyword>
<feature type="chain" id="PRO_5027605833" evidence="1">
    <location>
        <begin position="24"/>
        <end position="85"/>
    </location>
</feature>
<dbReference type="Proteomes" id="UP000515160">
    <property type="component" value="Chromosome 3"/>
</dbReference>
<evidence type="ECO:0000313" key="2">
    <source>
        <dbReference type="Proteomes" id="UP000515160"/>
    </source>
</evidence>
<feature type="signal peptide" evidence="1">
    <location>
        <begin position="1"/>
        <end position="23"/>
    </location>
</feature>
<evidence type="ECO:0000313" key="3">
    <source>
        <dbReference type="RefSeq" id="XP_034109644.1"/>
    </source>
</evidence>
<dbReference type="GeneID" id="117571551"/>
<sequence>MMLKVLLLTLTVWLSLLCAGSMAKPHLLATTPVGYATPGGAWLTAATAPVATLGAAYYPAYAAYTYTPLYYGSYATYPYYTYLRR</sequence>
<gene>
    <name evidence="3" type="primary">LOC117571551</name>
</gene>
<dbReference type="RefSeq" id="XP_034109644.1">
    <property type="nucleotide sequence ID" value="XM_034253753.2"/>
</dbReference>